<dbReference type="InterPro" id="IPR052028">
    <property type="entry name" value="HipA_Ser/Thr_kinase"/>
</dbReference>
<name>A0A9J6PRR9_9GAMM</name>
<dbReference type="EMBL" id="JAODIM010000041">
    <property type="protein sequence ID" value="MCU5778349.1"/>
    <property type="molecule type" value="Genomic_DNA"/>
</dbReference>
<sequence length="442" mass="49314">MTDLSALLLHGPLDSGTLQIRLNISQATLSRRLASEGDSILKFGKARATRYALLRPLRGDAVFPLWQVDEQGRAYAAGQLYNIWPVGSCVICDTQGQWQHYPGLPWFINDMRPQGFLGRAWGRELAQQLGLPEDIRLWNDEHSLLALATHGADIGGNWLVGEQTYRQWLSTHPQAISQQQKPTRYPEMASRVLAGEEVGSSVGGEQPKFACYASWQGRDAHLLVKFTPARDNENSQRWRDLLRAEALALALLRQYGIDAAACNLLQSASQQLFLEVERFDRIGIGGRCGLVSLEAVLAEFAGLQASWPVALRELADDDVIDEESAQRGTLLWAFGRLIANGDMHAGNLSFWYQSLPLALAPAYDMLPMSFAPNSAGYMRDTVAATELDSRVSQEIWQLAWVIACDYWQRLAQDQAISAGFRRLAAEMLQQVTQLETQIRRMA</sequence>
<dbReference type="GO" id="GO:0005829">
    <property type="term" value="C:cytosol"/>
    <property type="evidence" value="ECO:0007669"/>
    <property type="project" value="TreeGrafter"/>
</dbReference>
<dbReference type="Pfam" id="PF07804">
    <property type="entry name" value="HipA_C"/>
    <property type="match status" value="1"/>
</dbReference>
<dbReference type="RefSeq" id="WP_267141342.1">
    <property type="nucleotide sequence ID" value="NZ_JAODIL010000056.1"/>
</dbReference>
<keyword evidence="2" id="KW-0808">Transferase</keyword>
<dbReference type="InterPro" id="IPR012893">
    <property type="entry name" value="HipA-like_C"/>
</dbReference>
<dbReference type="Proteomes" id="UP001064262">
    <property type="component" value="Unassembled WGS sequence"/>
</dbReference>
<organism evidence="5 6">
    <name type="scientific">Winslowiella arboricola</name>
    <dbReference type="NCBI Taxonomy" id="2978220"/>
    <lineage>
        <taxon>Bacteria</taxon>
        <taxon>Pseudomonadati</taxon>
        <taxon>Pseudomonadota</taxon>
        <taxon>Gammaproteobacteria</taxon>
        <taxon>Enterobacterales</taxon>
        <taxon>Erwiniaceae</taxon>
        <taxon>Winslowiella</taxon>
    </lineage>
</organism>
<dbReference type="PANTHER" id="PTHR37419:SF8">
    <property type="entry name" value="TOXIN YJJJ"/>
    <property type="match status" value="1"/>
</dbReference>
<evidence type="ECO:0000256" key="2">
    <source>
        <dbReference type="ARBA" id="ARBA00022679"/>
    </source>
</evidence>
<evidence type="ECO:0000256" key="3">
    <source>
        <dbReference type="ARBA" id="ARBA00022777"/>
    </source>
</evidence>
<evidence type="ECO:0000313" key="5">
    <source>
        <dbReference type="EMBL" id="MCU5778349.1"/>
    </source>
</evidence>
<accession>A0A9J6PRR9</accession>
<dbReference type="AlphaFoldDB" id="A0A9J6PRR9"/>
<dbReference type="PANTHER" id="PTHR37419">
    <property type="entry name" value="SERINE/THREONINE-PROTEIN KINASE TOXIN HIPA"/>
    <property type="match status" value="1"/>
</dbReference>
<comment type="caution">
    <text evidence="5">The sequence shown here is derived from an EMBL/GenBank/DDBJ whole genome shotgun (WGS) entry which is preliminary data.</text>
</comment>
<feature type="domain" description="HipA-like C-terminal" evidence="4">
    <location>
        <begin position="200"/>
        <end position="431"/>
    </location>
</feature>
<dbReference type="NCBIfam" id="NF007297">
    <property type="entry name" value="PRK09775.1"/>
    <property type="match status" value="1"/>
</dbReference>
<keyword evidence="3" id="KW-0418">Kinase</keyword>
<evidence type="ECO:0000313" key="6">
    <source>
        <dbReference type="Proteomes" id="UP001064262"/>
    </source>
</evidence>
<comment type="similarity">
    <text evidence="1">Belongs to the HipA Ser/Thr kinase family.</text>
</comment>
<keyword evidence="6" id="KW-1185">Reference proteome</keyword>
<protein>
    <submittedName>
        <fullName evidence="5">Type II toxin-antitoxin system HipA family toxin YjjJ</fullName>
    </submittedName>
</protein>
<evidence type="ECO:0000256" key="1">
    <source>
        <dbReference type="ARBA" id="ARBA00010164"/>
    </source>
</evidence>
<gene>
    <name evidence="5" type="primary">yjjJ</name>
    <name evidence="5" type="ORF">N5923_12685</name>
</gene>
<evidence type="ECO:0000259" key="4">
    <source>
        <dbReference type="Pfam" id="PF07804"/>
    </source>
</evidence>
<proteinExistence type="inferred from homology"/>
<dbReference type="GO" id="GO:0004674">
    <property type="term" value="F:protein serine/threonine kinase activity"/>
    <property type="evidence" value="ECO:0007669"/>
    <property type="project" value="TreeGrafter"/>
</dbReference>
<reference evidence="5" key="1">
    <citation type="submission" date="2022-09" db="EMBL/GenBank/DDBJ databases">
        <title>Winslowiella arboricola sp. nov., isolated from bleeding cankers on broadleaf hosts.</title>
        <authorList>
            <person name="Brady C."/>
            <person name="Kaur S."/>
            <person name="Crampton B."/>
            <person name="Maddock D."/>
            <person name="Arnold D."/>
            <person name="Denman S."/>
        </authorList>
    </citation>
    <scope>NUCLEOTIDE SEQUENCE</scope>
    <source>
        <strain evidence="5">BAC 15a-03b</strain>
    </source>
</reference>